<proteinExistence type="predicted"/>
<reference evidence="3" key="1">
    <citation type="submission" date="2025-08" db="UniProtKB">
        <authorList>
            <consortium name="RefSeq"/>
        </authorList>
    </citation>
    <scope>IDENTIFICATION</scope>
</reference>
<keyword evidence="2" id="KW-1185">Reference proteome</keyword>
<feature type="compositionally biased region" description="Basic residues" evidence="1">
    <location>
        <begin position="93"/>
        <end position="109"/>
    </location>
</feature>
<organism evidence="2 3">
    <name type="scientific">Elaeis guineensis var. tenera</name>
    <name type="common">Oil palm</name>
    <dbReference type="NCBI Taxonomy" id="51953"/>
    <lineage>
        <taxon>Eukaryota</taxon>
        <taxon>Viridiplantae</taxon>
        <taxon>Streptophyta</taxon>
        <taxon>Embryophyta</taxon>
        <taxon>Tracheophyta</taxon>
        <taxon>Spermatophyta</taxon>
        <taxon>Magnoliopsida</taxon>
        <taxon>Liliopsida</taxon>
        <taxon>Arecaceae</taxon>
        <taxon>Arecoideae</taxon>
        <taxon>Cocoseae</taxon>
        <taxon>Elaeidinae</taxon>
        <taxon>Elaeis</taxon>
    </lineage>
</organism>
<evidence type="ECO:0000313" key="2">
    <source>
        <dbReference type="Proteomes" id="UP000504607"/>
    </source>
</evidence>
<dbReference type="Proteomes" id="UP000504607">
    <property type="component" value="Chromosome 7"/>
</dbReference>
<evidence type="ECO:0000313" key="3">
    <source>
        <dbReference type="RefSeq" id="XP_029121228.1"/>
    </source>
</evidence>
<dbReference type="InterPro" id="IPR036875">
    <property type="entry name" value="Znf_CCHC_sf"/>
</dbReference>
<sequence>MKMHEEQSVHDYCLIMIKDLEELEKLDISIDKELQIDLILQSLIDSYGQFIVNFYMNKIQCTLTKLMNMLIIIEGTLKSSRGSVLSVERISFKKKSTRKNKKSEKKKKVEGKMKEKKVAPKKKAPKKGKYFHCNSDGHWKWNCPVYLTGLKNKREDEPSEGS</sequence>
<gene>
    <name evidence="3" type="primary">LOC114914360</name>
</gene>
<dbReference type="Pfam" id="PF14223">
    <property type="entry name" value="Retrotran_gag_2"/>
    <property type="match status" value="1"/>
</dbReference>
<dbReference type="RefSeq" id="XP_029121228.1">
    <property type="nucleotide sequence ID" value="XM_029265395.1"/>
</dbReference>
<dbReference type="OrthoDB" id="673931at2759"/>
<dbReference type="SUPFAM" id="SSF57756">
    <property type="entry name" value="Retrovirus zinc finger-like domains"/>
    <property type="match status" value="1"/>
</dbReference>
<protein>
    <submittedName>
        <fullName evidence="3">Uncharacterized protein LOC114914360</fullName>
    </submittedName>
</protein>
<dbReference type="GO" id="GO:0003676">
    <property type="term" value="F:nucleic acid binding"/>
    <property type="evidence" value="ECO:0007669"/>
    <property type="project" value="InterPro"/>
</dbReference>
<feature type="region of interest" description="Disordered" evidence="1">
    <location>
        <begin position="93"/>
        <end position="129"/>
    </location>
</feature>
<dbReference type="AlphaFoldDB" id="A0A8N4IGM0"/>
<evidence type="ECO:0000256" key="1">
    <source>
        <dbReference type="SAM" id="MobiDB-lite"/>
    </source>
</evidence>
<feature type="compositionally biased region" description="Basic residues" evidence="1">
    <location>
        <begin position="119"/>
        <end position="129"/>
    </location>
</feature>
<accession>A0A8N4IGM0</accession>
<name>A0A8N4IGM0_ELAGV</name>
<dbReference type="GO" id="GO:0008270">
    <property type="term" value="F:zinc ion binding"/>
    <property type="evidence" value="ECO:0007669"/>
    <property type="project" value="InterPro"/>
</dbReference>